<dbReference type="OrthoDB" id="2588202at2759"/>
<feature type="compositionally biased region" description="Polar residues" evidence="1">
    <location>
        <begin position="116"/>
        <end position="141"/>
    </location>
</feature>
<name>M5G2W8_DACPD</name>
<dbReference type="EMBL" id="JH795874">
    <property type="protein sequence ID" value="EJT98102.1"/>
    <property type="molecule type" value="Genomic_DNA"/>
</dbReference>
<dbReference type="AlphaFoldDB" id="M5G2W8"/>
<evidence type="ECO:0000313" key="4">
    <source>
        <dbReference type="Proteomes" id="UP000030653"/>
    </source>
</evidence>
<gene>
    <name evidence="3" type="ORF">DACRYDRAFT_111082</name>
</gene>
<evidence type="ECO:0000256" key="1">
    <source>
        <dbReference type="SAM" id="MobiDB-lite"/>
    </source>
</evidence>
<reference evidence="3 4" key="1">
    <citation type="journal article" date="2012" name="Science">
        <title>The Paleozoic origin of enzymatic lignin decomposition reconstructed from 31 fungal genomes.</title>
        <authorList>
            <person name="Floudas D."/>
            <person name="Binder M."/>
            <person name="Riley R."/>
            <person name="Barry K."/>
            <person name="Blanchette R.A."/>
            <person name="Henrissat B."/>
            <person name="Martinez A.T."/>
            <person name="Otillar R."/>
            <person name="Spatafora J.W."/>
            <person name="Yadav J.S."/>
            <person name="Aerts A."/>
            <person name="Benoit I."/>
            <person name="Boyd A."/>
            <person name="Carlson A."/>
            <person name="Copeland A."/>
            <person name="Coutinho P.M."/>
            <person name="de Vries R.P."/>
            <person name="Ferreira P."/>
            <person name="Findley K."/>
            <person name="Foster B."/>
            <person name="Gaskell J."/>
            <person name="Glotzer D."/>
            <person name="Gorecki P."/>
            <person name="Heitman J."/>
            <person name="Hesse C."/>
            <person name="Hori C."/>
            <person name="Igarashi K."/>
            <person name="Jurgens J.A."/>
            <person name="Kallen N."/>
            <person name="Kersten P."/>
            <person name="Kohler A."/>
            <person name="Kuees U."/>
            <person name="Kumar T.K.A."/>
            <person name="Kuo A."/>
            <person name="LaButti K."/>
            <person name="Larrondo L.F."/>
            <person name="Lindquist E."/>
            <person name="Ling A."/>
            <person name="Lombard V."/>
            <person name="Lucas S."/>
            <person name="Lundell T."/>
            <person name="Martin R."/>
            <person name="McLaughlin D.J."/>
            <person name="Morgenstern I."/>
            <person name="Morin E."/>
            <person name="Murat C."/>
            <person name="Nagy L.G."/>
            <person name="Nolan M."/>
            <person name="Ohm R.A."/>
            <person name="Patyshakuliyeva A."/>
            <person name="Rokas A."/>
            <person name="Ruiz-Duenas F.J."/>
            <person name="Sabat G."/>
            <person name="Salamov A."/>
            <person name="Samejima M."/>
            <person name="Schmutz J."/>
            <person name="Slot J.C."/>
            <person name="St John F."/>
            <person name="Stenlid J."/>
            <person name="Sun H."/>
            <person name="Sun S."/>
            <person name="Syed K."/>
            <person name="Tsang A."/>
            <person name="Wiebenga A."/>
            <person name="Young D."/>
            <person name="Pisabarro A."/>
            <person name="Eastwood D.C."/>
            <person name="Martin F."/>
            <person name="Cullen D."/>
            <person name="Grigoriev I.V."/>
            <person name="Hibbett D.S."/>
        </authorList>
    </citation>
    <scope>NUCLEOTIDE SEQUENCE [LARGE SCALE GENOMIC DNA]</scope>
    <source>
        <strain evidence="3 4">DJM-731 SS1</strain>
    </source>
</reference>
<protein>
    <submittedName>
        <fullName evidence="3">Uncharacterized protein</fullName>
    </submittedName>
</protein>
<sequence>MTPPRPLLPAHTHTRSPFTPLPSSHSDQVHSPLPLHSFPPSTHPPNTHSPFHTLPPPLPFHTPHLPRRFILFGIIVLAALLFLLLAGETLLRPPTIPVLPVPKPLGWPPPRPVADSPNSDSLSPADSLTNTDNPTNTPQKPQLSLILLHSPHFPPFSPSWHLFLQSVRANPLLELVLLWVHDGSGCSSVEQQLTARGGAAAQGGVGLGEGADNVRLVCLSQEEHDQLHVAFFCAQERWDCTLEEEGEVLRLLSQRGERDQVRLHPPAHPIPSYLSRPILPPMSIPSILVSANRTQFHTFFKPYRAGVFAQFLTPGTRWWGWADADCLMGNLGTQCESFFGGVGWELIGFWFLVLGFRSCSVWPCLSVPPHLRSALAGRCLSFVLALTLILPALPSRPPCTLPLPRPPPFALLARSAPVPWEASYDLLLPSLPGDTLLYLRSQLTFISRTPETEYKLLQFPGLSSLDAYRAYVSATGEFLGLEESEFSAYIIRNPEITFLTLPDSSAHVPSHLLTPSTLKFYTPGGVFRTASLSGPASPPLSSLPVLNLTSLIVSSPIARVFSPKGITRPVSIHSGTYEYGLWFPKEGGAGLLAEEGGIGVGRRGCGRGWNRREGGGGAGGLGGLMLEGRAGVGAGAGGGEGAGGGRERERQVEEEMYELVEAMYLHWFEEKWESDWYPNLPPRQLRPGEALVTAQKYGARIWDMISGEVVWQGEKEG</sequence>
<keyword evidence="2" id="KW-0472">Membrane</keyword>
<proteinExistence type="predicted"/>
<feature type="region of interest" description="Disordered" evidence="1">
    <location>
        <begin position="1"/>
        <end position="51"/>
    </location>
</feature>
<keyword evidence="2" id="KW-1133">Transmembrane helix</keyword>
<feature type="transmembrane region" description="Helical" evidence="2">
    <location>
        <begin position="69"/>
        <end position="87"/>
    </location>
</feature>
<dbReference type="HOGENOM" id="CLU_385426_0_0_1"/>
<keyword evidence="2" id="KW-0812">Transmembrane</keyword>
<feature type="compositionally biased region" description="Polar residues" evidence="1">
    <location>
        <begin position="15"/>
        <end position="26"/>
    </location>
</feature>
<feature type="compositionally biased region" description="Low complexity" evidence="1">
    <location>
        <begin position="30"/>
        <end position="51"/>
    </location>
</feature>
<dbReference type="RefSeq" id="XP_040625000.1">
    <property type="nucleotide sequence ID" value="XM_040769171.1"/>
</dbReference>
<evidence type="ECO:0000313" key="3">
    <source>
        <dbReference type="EMBL" id="EJT98102.1"/>
    </source>
</evidence>
<accession>M5G2W8</accession>
<dbReference type="GeneID" id="63684233"/>
<feature type="region of interest" description="Disordered" evidence="1">
    <location>
        <begin position="101"/>
        <end position="141"/>
    </location>
</feature>
<dbReference type="Proteomes" id="UP000030653">
    <property type="component" value="Unassembled WGS sequence"/>
</dbReference>
<organism evidence="3 4">
    <name type="scientific">Dacryopinax primogenitus (strain DJM 731)</name>
    <name type="common">Brown rot fungus</name>
    <dbReference type="NCBI Taxonomy" id="1858805"/>
    <lineage>
        <taxon>Eukaryota</taxon>
        <taxon>Fungi</taxon>
        <taxon>Dikarya</taxon>
        <taxon>Basidiomycota</taxon>
        <taxon>Agaricomycotina</taxon>
        <taxon>Dacrymycetes</taxon>
        <taxon>Dacrymycetales</taxon>
        <taxon>Dacrymycetaceae</taxon>
        <taxon>Dacryopinax</taxon>
    </lineage>
</organism>
<keyword evidence="4" id="KW-1185">Reference proteome</keyword>
<feature type="compositionally biased region" description="Pro residues" evidence="1">
    <location>
        <begin position="101"/>
        <end position="112"/>
    </location>
</feature>
<evidence type="ECO:0000256" key="2">
    <source>
        <dbReference type="SAM" id="Phobius"/>
    </source>
</evidence>